<proteinExistence type="predicted"/>
<dbReference type="Proteomes" id="UP000594262">
    <property type="component" value="Unplaced"/>
</dbReference>
<dbReference type="AlphaFoldDB" id="A0A7M5WV41"/>
<reference evidence="2" key="1">
    <citation type="submission" date="2021-01" db="UniProtKB">
        <authorList>
            <consortium name="EnsemblMetazoa"/>
        </authorList>
    </citation>
    <scope>IDENTIFICATION</scope>
</reference>
<name>A0A7M5WV41_9CNID</name>
<sequence length="152" mass="17124">NKKNVGLSLVEPCMFDVKDNILLAQDMKDLEKGNYNRGRGPSVVESSQRRDNREIEAANRFGQDILDFGVTRREPGIKRTPTTENVGCNPPTKKTRLDDMLKRRIATTHSLKDTMKLRSYDENSPLNWVFSVCSSVNGTAAYKTQICNVPSC</sequence>
<evidence type="ECO:0000313" key="3">
    <source>
        <dbReference type="Proteomes" id="UP000594262"/>
    </source>
</evidence>
<organism evidence="2 3">
    <name type="scientific">Clytia hemisphaerica</name>
    <dbReference type="NCBI Taxonomy" id="252671"/>
    <lineage>
        <taxon>Eukaryota</taxon>
        <taxon>Metazoa</taxon>
        <taxon>Cnidaria</taxon>
        <taxon>Hydrozoa</taxon>
        <taxon>Hydroidolina</taxon>
        <taxon>Leptothecata</taxon>
        <taxon>Obeliida</taxon>
        <taxon>Clytiidae</taxon>
        <taxon>Clytia</taxon>
    </lineage>
</organism>
<protein>
    <submittedName>
        <fullName evidence="2">Uncharacterized protein</fullName>
    </submittedName>
</protein>
<keyword evidence="3" id="KW-1185">Reference proteome</keyword>
<feature type="region of interest" description="Disordered" evidence="1">
    <location>
        <begin position="72"/>
        <end position="93"/>
    </location>
</feature>
<evidence type="ECO:0000313" key="2">
    <source>
        <dbReference type="EnsemblMetazoa" id="CLYHEMP013618.1"/>
    </source>
</evidence>
<evidence type="ECO:0000256" key="1">
    <source>
        <dbReference type="SAM" id="MobiDB-lite"/>
    </source>
</evidence>
<dbReference type="EnsemblMetazoa" id="CLYHEMT013618.1">
    <property type="protein sequence ID" value="CLYHEMP013618.1"/>
    <property type="gene ID" value="CLYHEMG013618"/>
</dbReference>
<accession>A0A7M5WV41</accession>